<evidence type="ECO:0000256" key="6">
    <source>
        <dbReference type="ARBA" id="ARBA00023237"/>
    </source>
</evidence>
<protein>
    <submittedName>
        <fullName evidence="8">Uncharacterized protein</fullName>
    </submittedName>
</protein>
<comment type="caution">
    <text evidence="8">The sequence shown here is derived from an EMBL/GenBank/DDBJ whole genome shotgun (WGS) entry which is preliminary data.</text>
</comment>
<evidence type="ECO:0000256" key="2">
    <source>
        <dbReference type="ARBA" id="ARBA00022448"/>
    </source>
</evidence>
<gene>
    <name evidence="8" type="ORF">DJ018_15795</name>
</gene>
<dbReference type="Proteomes" id="UP000249725">
    <property type="component" value="Unassembled WGS sequence"/>
</dbReference>
<dbReference type="InterPro" id="IPR036942">
    <property type="entry name" value="Beta-barrel_TonB_sf"/>
</dbReference>
<evidence type="ECO:0000256" key="4">
    <source>
        <dbReference type="ARBA" id="ARBA00022692"/>
    </source>
</evidence>
<evidence type="ECO:0000256" key="3">
    <source>
        <dbReference type="ARBA" id="ARBA00022452"/>
    </source>
</evidence>
<dbReference type="PROSITE" id="PS52016">
    <property type="entry name" value="TONB_DEPENDENT_REC_3"/>
    <property type="match status" value="1"/>
</dbReference>
<accession>A0A328AA27</accession>
<evidence type="ECO:0000313" key="8">
    <source>
        <dbReference type="EMBL" id="RAK51399.1"/>
    </source>
</evidence>
<dbReference type="GO" id="GO:0009279">
    <property type="term" value="C:cell outer membrane"/>
    <property type="evidence" value="ECO:0007669"/>
    <property type="project" value="UniProtKB-SubCell"/>
</dbReference>
<evidence type="ECO:0000256" key="7">
    <source>
        <dbReference type="PROSITE-ProRule" id="PRU01360"/>
    </source>
</evidence>
<keyword evidence="3 7" id="KW-1134">Transmembrane beta strand</keyword>
<keyword evidence="9" id="KW-1185">Reference proteome</keyword>
<comment type="subcellular location">
    <subcellularLocation>
        <location evidence="1 7">Cell outer membrane</location>
        <topology evidence="1 7">Multi-pass membrane protein</topology>
    </subcellularLocation>
</comment>
<reference evidence="9" key="1">
    <citation type="submission" date="2018-05" db="EMBL/GenBank/DDBJ databases">
        <authorList>
            <person name="Li X."/>
        </authorList>
    </citation>
    <scope>NUCLEOTIDE SEQUENCE [LARGE SCALE GENOMIC DNA]</scope>
    <source>
        <strain evidence="9">YIM 73061</strain>
    </source>
</reference>
<proteinExistence type="inferred from homology"/>
<name>A0A328AA27_9CAUL</name>
<keyword evidence="2 7" id="KW-0813">Transport</keyword>
<sequence>MERYDRPYVEAVWYHDLIARYRFDDVGQGAEVYLGVNNIFDETIPNGLVGNTSTSAGYDIFGRYLFAGFRTRF</sequence>
<dbReference type="InterPro" id="IPR039426">
    <property type="entry name" value="TonB-dep_rcpt-like"/>
</dbReference>
<dbReference type="AlphaFoldDB" id="A0A328AA27"/>
<keyword evidence="5 7" id="KW-0472">Membrane</keyword>
<evidence type="ECO:0000313" key="9">
    <source>
        <dbReference type="Proteomes" id="UP000249725"/>
    </source>
</evidence>
<dbReference type="OrthoDB" id="9760494at2"/>
<organism evidence="8 9">
    <name type="scientific">Phenylobacterium deserti</name>
    <dbReference type="NCBI Taxonomy" id="1914756"/>
    <lineage>
        <taxon>Bacteria</taxon>
        <taxon>Pseudomonadati</taxon>
        <taxon>Pseudomonadota</taxon>
        <taxon>Alphaproteobacteria</taxon>
        <taxon>Caulobacterales</taxon>
        <taxon>Caulobacteraceae</taxon>
        <taxon>Phenylobacterium</taxon>
    </lineage>
</organism>
<dbReference type="SUPFAM" id="SSF56935">
    <property type="entry name" value="Porins"/>
    <property type="match status" value="1"/>
</dbReference>
<evidence type="ECO:0000256" key="1">
    <source>
        <dbReference type="ARBA" id="ARBA00004571"/>
    </source>
</evidence>
<comment type="similarity">
    <text evidence="7">Belongs to the TonB-dependent receptor family.</text>
</comment>
<evidence type="ECO:0000256" key="5">
    <source>
        <dbReference type="ARBA" id="ARBA00023136"/>
    </source>
</evidence>
<dbReference type="Gene3D" id="2.40.170.20">
    <property type="entry name" value="TonB-dependent receptor, beta-barrel domain"/>
    <property type="match status" value="1"/>
</dbReference>
<dbReference type="EMBL" id="QFYR01000004">
    <property type="protein sequence ID" value="RAK51399.1"/>
    <property type="molecule type" value="Genomic_DNA"/>
</dbReference>
<keyword evidence="4 7" id="KW-0812">Transmembrane</keyword>
<keyword evidence="6 7" id="KW-0998">Cell outer membrane</keyword>